<keyword evidence="6" id="KW-1185">Reference proteome</keyword>
<feature type="compositionally biased region" description="Basic residues" evidence="1">
    <location>
        <begin position="898"/>
        <end position="907"/>
    </location>
</feature>
<dbReference type="Pfam" id="PF13963">
    <property type="entry name" value="Transpos_assoc"/>
    <property type="match status" value="1"/>
</dbReference>
<dbReference type="OrthoDB" id="1100107at2759"/>
<feature type="compositionally biased region" description="Polar residues" evidence="1">
    <location>
        <begin position="1160"/>
        <end position="1174"/>
    </location>
</feature>
<sequence length="1231" mass="141899">MNFTDRSWMYDRHVHGKRSGQVKEFFKLGVELFITTVKQNPIVIREGGIRCPCAVCQCTRMGSEDDIRKHLYRKGFQPNYWVWSSHGEGSTSAPVSFGRAPTSRINEPVAVPQNYQHYDPFNEMNSMITNALGYNVPNDVHEPEEDEYDGDVQVERPNEEAQRFYDLLQETNKPLIEGSLDSKLTVCIRLIGMKCRQVPEDTMDLITKLMLDVTLDHPNDLPNDYYEAKQLVAKLGLSVKRIDCCVNGCMLYYNNEFGVSDGALLECKFCQEPRYRATKNSRSSGRKPIPRKSMFYLPIIPRFLKPRANYTLSPDEAKSVCQWVKEVKMPDGYSSNLARCADVDHGRMRGMKSHDCHVFMQTLLLIAFSSLPQHVLNPLIELSQFFKNLCSTTLREADLIKMENDIPLILCKLERIFPPALFDSMEHVVVHLAHEARLGGPVQYRWMYPFERFMGDSKRSVKNKARVEGSICASYLHRETIQFCSHYFKDTLSSSNSRRNETETSRPRRTHPLNLSIFNLPGRNSGQEKVIYPGINPQESDAQINSRFPAWFKQYTYLQTPVTHIIQHLRNLSDGPKSIVKEWHTYFVNGYKFHTRSWIEGKATVNSGVCMKGVTENGEGDFYGVIEHIFEIEYNYLDYKKTVVLFYCNWFDPSSRGTKYNPKINTVDIKMSRKYPLYDPFAMAHNVKQVHYVPYPSTKIDKRDWYVAITTKPKTNVIDDEDEPYQENEMSNVDDVIAVEPFDRLCVQEEGEEVPLGGDLDEDDEVHGEDDRGDDDEVMNPDQDNDQPQDNDPPHGAGRGRVRQRPLRERVVRSRFLEGMPKSRDVNGVQEDYDSFEDDDDHEDEEIDEVLLLDPEEELLVDRYHRAIIMPYSAREFQPQNSASKAINYALKSKFQHHMKIGRRRKSPGTEGTGPLSSLYSIKKQPNVCRIFSLMPEKRLKRIQVIRQNGSQVAHPLPWCPSGHHLITKQNVKGTSKIETPNKLKVPAFTLEAQDSGEWVGPRAEEVVRLTAISTEEYDAGQISLTPHLRDDDEIRRRIIYVQFVQYAGGMRRGRRFAAGSTSSFFQSDPYGIRDIADDSSHGSHRSTRRSQPSQETDEEYEERIRAAIREELQEEVRQENQQDLQQQVQQLVQQQVRQYEESMAATRAAMLQGPYAPQPQYNNPRKFPSSAQGNLHGGSEGYRPDLSNMSRNPSQPEYHPNDPMMNFNIDDFDIDDIDLNDIPLHVEDTW</sequence>
<evidence type="ECO:0000259" key="4">
    <source>
        <dbReference type="Pfam" id="PF13963"/>
    </source>
</evidence>
<dbReference type="InterPro" id="IPR025312">
    <property type="entry name" value="DUF4216"/>
</dbReference>
<feature type="compositionally biased region" description="Acidic residues" evidence="1">
    <location>
        <begin position="831"/>
        <end position="844"/>
    </location>
</feature>
<feature type="region of interest" description="Disordered" evidence="1">
    <location>
        <begin position="1068"/>
        <end position="1103"/>
    </location>
</feature>
<evidence type="ECO:0000256" key="1">
    <source>
        <dbReference type="SAM" id="MobiDB-lite"/>
    </source>
</evidence>
<feature type="domain" description="Transposase-associated" evidence="4">
    <location>
        <begin position="6"/>
        <end position="88"/>
    </location>
</feature>
<evidence type="ECO:0000313" key="6">
    <source>
        <dbReference type="Proteomes" id="UP000242715"/>
    </source>
</evidence>
<reference evidence="6" key="1">
    <citation type="journal article" date="2017" name="Front. Plant Sci.">
        <title>Climate Clever Clovers: New Paradigm to Reduce the Environmental Footprint of Ruminants by Breeding Low Methanogenic Forages Utilizing Haplotype Variation.</title>
        <authorList>
            <person name="Kaur P."/>
            <person name="Appels R."/>
            <person name="Bayer P.E."/>
            <person name="Keeble-Gagnere G."/>
            <person name="Wang J."/>
            <person name="Hirakawa H."/>
            <person name="Shirasawa K."/>
            <person name="Vercoe P."/>
            <person name="Stefanova K."/>
            <person name="Durmic Z."/>
            <person name="Nichols P."/>
            <person name="Revell C."/>
            <person name="Isobe S.N."/>
            <person name="Edwards D."/>
            <person name="Erskine W."/>
        </authorList>
    </citation>
    <scope>NUCLEOTIDE SEQUENCE [LARGE SCALE GENOMIC DNA]</scope>
    <source>
        <strain evidence="6">cv. Daliak</strain>
    </source>
</reference>
<dbReference type="AlphaFoldDB" id="A0A2Z6NIE3"/>
<dbReference type="Pfam" id="PF13952">
    <property type="entry name" value="DUF4216"/>
    <property type="match status" value="1"/>
</dbReference>
<feature type="region of interest" description="Disordered" evidence="1">
    <location>
        <begin position="898"/>
        <end position="918"/>
    </location>
</feature>
<dbReference type="InterPro" id="IPR029480">
    <property type="entry name" value="Transpos_assoc"/>
</dbReference>
<dbReference type="Proteomes" id="UP000242715">
    <property type="component" value="Unassembled WGS sequence"/>
</dbReference>
<feature type="region of interest" description="Disordered" evidence="1">
    <location>
        <begin position="1155"/>
        <end position="1206"/>
    </location>
</feature>
<feature type="compositionally biased region" description="Acidic residues" evidence="1">
    <location>
        <begin position="751"/>
        <end position="789"/>
    </location>
</feature>
<feature type="region of interest" description="Disordered" evidence="1">
    <location>
        <begin position="818"/>
        <end position="844"/>
    </location>
</feature>
<proteinExistence type="predicted"/>
<feature type="region of interest" description="Disordered" evidence="1">
    <location>
        <begin position="751"/>
        <end position="805"/>
    </location>
</feature>
<dbReference type="Pfam" id="PF13960">
    <property type="entry name" value="DUF4218"/>
    <property type="match status" value="1"/>
</dbReference>
<evidence type="ECO:0000313" key="5">
    <source>
        <dbReference type="EMBL" id="GAU44224.1"/>
    </source>
</evidence>
<evidence type="ECO:0008006" key="7">
    <source>
        <dbReference type="Google" id="ProtNLM"/>
    </source>
</evidence>
<name>A0A2Z6NIE3_TRISU</name>
<feature type="domain" description="DUF4218" evidence="3">
    <location>
        <begin position="389"/>
        <end position="498"/>
    </location>
</feature>
<evidence type="ECO:0000259" key="2">
    <source>
        <dbReference type="Pfam" id="PF13952"/>
    </source>
</evidence>
<dbReference type="InterPro" id="IPR025452">
    <property type="entry name" value="DUF4218"/>
</dbReference>
<dbReference type="PANTHER" id="PTHR48258">
    <property type="entry name" value="DUF4218 DOMAIN-CONTAINING PROTEIN-RELATED"/>
    <property type="match status" value="1"/>
</dbReference>
<feature type="region of interest" description="Disordered" evidence="1">
    <location>
        <begin position="492"/>
        <end position="513"/>
    </location>
</feature>
<organism evidence="5 6">
    <name type="scientific">Trifolium subterraneum</name>
    <name type="common">Subterranean clover</name>
    <dbReference type="NCBI Taxonomy" id="3900"/>
    <lineage>
        <taxon>Eukaryota</taxon>
        <taxon>Viridiplantae</taxon>
        <taxon>Streptophyta</taxon>
        <taxon>Embryophyta</taxon>
        <taxon>Tracheophyta</taxon>
        <taxon>Spermatophyta</taxon>
        <taxon>Magnoliopsida</taxon>
        <taxon>eudicotyledons</taxon>
        <taxon>Gunneridae</taxon>
        <taxon>Pentapetalae</taxon>
        <taxon>rosids</taxon>
        <taxon>fabids</taxon>
        <taxon>Fabales</taxon>
        <taxon>Fabaceae</taxon>
        <taxon>Papilionoideae</taxon>
        <taxon>50 kb inversion clade</taxon>
        <taxon>NPAAA clade</taxon>
        <taxon>Hologalegina</taxon>
        <taxon>IRL clade</taxon>
        <taxon>Trifolieae</taxon>
        <taxon>Trifolium</taxon>
    </lineage>
</organism>
<gene>
    <name evidence="5" type="ORF">TSUD_399880</name>
</gene>
<accession>A0A2Z6NIE3</accession>
<dbReference type="EMBL" id="DF974025">
    <property type="protein sequence ID" value="GAU44224.1"/>
    <property type="molecule type" value="Genomic_DNA"/>
</dbReference>
<dbReference type="PANTHER" id="PTHR48258:SF4">
    <property type="entry name" value="DUF4216 DOMAIN-CONTAINING PROTEIN"/>
    <property type="match status" value="1"/>
</dbReference>
<protein>
    <recommendedName>
        <fullName evidence="7">Transposase-associated domain-containing protein</fullName>
    </recommendedName>
</protein>
<evidence type="ECO:0000259" key="3">
    <source>
        <dbReference type="Pfam" id="PF13960"/>
    </source>
</evidence>
<feature type="domain" description="DUF4216" evidence="2">
    <location>
        <begin position="632"/>
        <end position="707"/>
    </location>
</feature>